<dbReference type="GO" id="GO:0042594">
    <property type="term" value="P:response to starvation"/>
    <property type="evidence" value="ECO:0007669"/>
    <property type="project" value="TreeGrafter"/>
</dbReference>
<dbReference type="EMBL" id="ACPB03021254">
    <property type="status" value="NOT_ANNOTATED_CDS"/>
    <property type="molecule type" value="Genomic_DNA"/>
</dbReference>
<evidence type="ECO:0000313" key="3">
    <source>
        <dbReference type="EnsemblMetazoa" id="RPRC000902-PA"/>
    </source>
</evidence>
<dbReference type="EnsemblMetazoa" id="RPRC000902-RA">
    <property type="protein sequence ID" value="RPRC000902-PA"/>
    <property type="gene ID" value="RPRC000902"/>
</dbReference>
<organism evidence="3 4">
    <name type="scientific">Rhodnius prolixus</name>
    <name type="common">Triatomid bug</name>
    <dbReference type="NCBI Taxonomy" id="13249"/>
    <lineage>
        <taxon>Eukaryota</taxon>
        <taxon>Metazoa</taxon>
        <taxon>Ecdysozoa</taxon>
        <taxon>Arthropoda</taxon>
        <taxon>Hexapoda</taxon>
        <taxon>Insecta</taxon>
        <taxon>Pterygota</taxon>
        <taxon>Neoptera</taxon>
        <taxon>Paraneoptera</taxon>
        <taxon>Hemiptera</taxon>
        <taxon>Heteroptera</taxon>
        <taxon>Panheteroptera</taxon>
        <taxon>Cimicomorpha</taxon>
        <taxon>Reduviidae</taxon>
        <taxon>Triatominae</taxon>
        <taxon>Rhodnius</taxon>
    </lineage>
</organism>
<dbReference type="EMBL" id="ACPB03021255">
    <property type="status" value="NOT_ANNOTATED_CDS"/>
    <property type="molecule type" value="Genomic_DNA"/>
</dbReference>
<dbReference type="VEuPathDB" id="VectorBase:RPRC000902"/>
<feature type="compositionally biased region" description="Polar residues" evidence="1">
    <location>
        <begin position="1322"/>
        <end position="1339"/>
    </location>
</feature>
<dbReference type="SUPFAM" id="SSF50978">
    <property type="entry name" value="WD40 repeat-like"/>
    <property type="match status" value="1"/>
</dbReference>
<feature type="compositionally biased region" description="Basic and acidic residues" evidence="1">
    <location>
        <begin position="1279"/>
        <end position="1319"/>
    </location>
</feature>
<dbReference type="Gene3D" id="2.130.10.10">
    <property type="entry name" value="YVTN repeat-like/Quinoprotein amine dehydrogenase"/>
    <property type="match status" value="1"/>
</dbReference>
<evidence type="ECO:0000259" key="2">
    <source>
        <dbReference type="Pfam" id="PF21034"/>
    </source>
</evidence>
<dbReference type="HOGENOM" id="CLU_252110_0_0_1"/>
<feature type="region of interest" description="Disordered" evidence="1">
    <location>
        <begin position="844"/>
        <end position="898"/>
    </location>
</feature>
<dbReference type="STRING" id="13249.T1HA48"/>
<dbReference type="PANTHER" id="PTHR13268">
    <property type="entry name" value="BREAST CARCINOMA AMPLIFIED SEQUENCE 3"/>
    <property type="match status" value="1"/>
</dbReference>
<feature type="compositionally biased region" description="Basic and acidic residues" evidence="1">
    <location>
        <begin position="1065"/>
        <end position="1074"/>
    </location>
</feature>
<feature type="compositionally biased region" description="Basic and acidic residues" evidence="1">
    <location>
        <begin position="1408"/>
        <end position="1419"/>
    </location>
</feature>
<feature type="region of interest" description="Disordered" evidence="1">
    <location>
        <begin position="1"/>
        <end position="21"/>
    </location>
</feature>
<keyword evidence="4" id="KW-1185">Reference proteome</keyword>
<dbReference type="InterPro" id="IPR045142">
    <property type="entry name" value="BCAS3-like"/>
</dbReference>
<dbReference type="GO" id="GO:0005737">
    <property type="term" value="C:cytoplasm"/>
    <property type="evidence" value="ECO:0007669"/>
    <property type="project" value="TreeGrafter"/>
</dbReference>
<evidence type="ECO:0000313" key="4">
    <source>
        <dbReference type="Proteomes" id="UP000015103"/>
    </source>
</evidence>
<sequence length="1437" mass="156764">MSADLSRKQSSRGSNGQTILPQAVGNPSIIESVAGFIHEVVPQAYSSVLPGETRESVSWARFEVTDYNDPENYSQVSECESESTPPLLLVLGYSTGVQVWSINGGGDATELLSWSQGAVRTLRLLDRPKDGADLFINKRPLVAVVDSSGPGPQFCTVNFVSLKTAEVIKSIKFKTPICDIHCNKKSVVITFTEKIAVFDVGTLEDRLTVTTCYPSPGTCINPVALGSRWLAYAEKRLTTWQRSSGGCESDGSQSYTATVIHAAKSLSKGLRDLSGSLTGSSPSTTNNNAAHAGIVTIIDIELKPTKEDDPENLICHFVGHVGPIVAMTFDPSGLLLVTADKHGHRFHVYRIQPHPCCAQLAAVHHLYILHRGETTARVQDITVSLDSRWVAVSSVRGTTHVFPITPYGGPVTVRTHTTPHVVNRLSRFERSAGLSDGRGSPLPEVPCQPSTPRLPPYPVPCVLLPLAQIRRTDESPLAAMFAVPRAWLPGQPVRQGKRSLLDSLFVISSGGSLIQYDLDPRPTPGVAKDKISYDTGIELGVDAKAEWPLLKAPYSSSLQPPLPVNNPLLATSMSEQHTPDPRTVDDRWMSQVEIVTHTGPHRRLWMGPQFSFKSMDPLAPSVFEINPQNDNMKPNRSNPVNMPHRPFLLVETGSGGSVESPHLTDYGSSSEDVQHGESRLREDLADAMLETAANSSGVLVGAVGGGEGGTTVSGGRLRAAVLERQVNPLGTVITLPAAGGQDPHSTMISIEQRRHQHQQLYQQVLPTSSSHHVVHHRTVVEKQQQELHQKSPAAMLSNVVLGKKEEGEKVTLKTTCAEVQTMPLPIETKAPNATVTKSIQTTTAEKKIAKGEQKVKSKGKKKSSTSAALGEPNISTSKTTENIVEQPSSAVDAQEHEVEKLEIKSAHQMKIQYVVSDVTKVDPEERKVGEDTKRETGLFEEDQKEVESISYALAGSVADNKKNTDKESAELPEPAPELSNQPDEETLLKFEPLIDPLLETKSEKQFERLESSCLGLVIDVEPLKGICETNILTGDLCLTSSEKTESIEESVNACSSAVEGKVSCEDIDRTKDEPSTSAADDANDLQHVDDDQDHETLATSSSNLLEENLPRPNLVEFVDDGKSDIISSLEKSNESAGGQILNYEVDIESGESSSQKEESSVTGNDDLVTDSSDDRKFRKELSRKAARAQEVETVKDPNETKKLSTSPTKLESAKDDTESSDEPTSSKTSDSKTNTLKQIKRKKSGKKSSEHTSGTSLAVGDDESSSTSVDIATKLKSKCHSESTLDVEKSDYETCSEKKSDSSIESFPEYKKKMDEDKTVIMSETKSWSSVVKRNTTATNDKEPLRPSNSAEDRDSVYESCNDEDFPTLEVVFAKPVEQQTALECSKDEVFEEPKLDITKMESGSSNTEEKTDSGERDMFTSIKNLKKVKKQKKRKR</sequence>
<dbReference type="InParanoid" id="T1HA48"/>
<feature type="compositionally biased region" description="Basic residues" evidence="1">
    <location>
        <begin position="1425"/>
        <end position="1437"/>
    </location>
</feature>
<proteinExistence type="predicted"/>
<feature type="compositionally biased region" description="Basic and acidic residues" evidence="1">
    <location>
        <begin position="1340"/>
        <end position="1357"/>
    </location>
</feature>
<feature type="region of interest" description="Disordered" evidence="1">
    <location>
        <begin position="432"/>
        <end position="451"/>
    </location>
</feature>
<feature type="region of interest" description="Disordered" evidence="1">
    <location>
        <begin position="1065"/>
        <end position="1087"/>
    </location>
</feature>
<dbReference type="InterPro" id="IPR036322">
    <property type="entry name" value="WD40_repeat_dom_sf"/>
</dbReference>
<feature type="compositionally biased region" description="Polar residues" evidence="1">
    <location>
        <begin position="11"/>
        <end position="20"/>
    </location>
</feature>
<feature type="compositionally biased region" description="Basic and acidic residues" evidence="1">
    <location>
        <begin position="1172"/>
        <end position="1202"/>
    </location>
</feature>
<dbReference type="InterPro" id="IPR048382">
    <property type="entry name" value="BCAS3_WD40"/>
</dbReference>
<feature type="compositionally biased region" description="Polar residues" evidence="1">
    <location>
        <begin position="873"/>
        <end position="891"/>
    </location>
</feature>
<name>T1HA48_RHOPR</name>
<feature type="compositionally biased region" description="Basic and acidic residues" evidence="1">
    <location>
        <begin position="959"/>
        <end position="969"/>
    </location>
</feature>
<protein>
    <submittedName>
        <fullName evidence="3">BCAS3 domain-containing protein</fullName>
    </submittedName>
</protein>
<dbReference type="InterPro" id="IPR015943">
    <property type="entry name" value="WD40/YVTN_repeat-like_dom_sf"/>
</dbReference>
<dbReference type="eggNOG" id="KOG2109">
    <property type="taxonomic scope" value="Eukaryota"/>
</dbReference>
<dbReference type="eggNOG" id="KOG4415">
    <property type="taxonomic scope" value="Eukaryota"/>
</dbReference>
<dbReference type="PANTHER" id="PTHR13268:SF0">
    <property type="entry name" value="BCAS3 MICROTUBULE ASSOCIATED CELL MIGRATION FACTOR"/>
    <property type="match status" value="1"/>
</dbReference>
<feature type="region of interest" description="Disordered" evidence="1">
    <location>
        <begin position="1129"/>
        <end position="1361"/>
    </location>
</feature>
<feature type="domain" description="BCAS3 WD40" evidence="2">
    <location>
        <begin position="55"/>
        <end position="436"/>
    </location>
</feature>
<feature type="compositionally biased region" description="Basic and acidic residues" evidence="1">
    <location>
        <begin position="844"/>
        <end position="855"/>
    </location>
</feature>
<dbReference type="GO" id="GO:0006914">
    <property type="term" value="P:autophagy"/>
    <property type="evidence" value="ECO:0007669"/>
    <property type="project" value="InterPro"/>
</dbReference>
<feature type="region of interest" description="Disordered" evidence="1">
    <location>
        <begin position="1393"/>
        <end position="1437"/>
    </location>
</feature>
<reference evidence="3" key="1">
    <citation type="submission" date="2015-05" db="UniProtKB">
        <authorList>
            <consortium name="EnsemblMetazoa"/>
        </authorList>
    </citation>
    <scope>IDENTIFICATION</scope>
</reference>
<feature type="compositionally biased region" description="Low complexity" evidence="1">
    <location>
        <begin position="1222"/>
        <end position="1233"/>
    </location>
</feature>
<dbReference type="Pfam" id="PF21034">
    <property type="entry name" value="BCAS3_WD40"/>
    <property type="match status" value="1"/>
</dbReference>
<evidence type="ECO:0000256" key="1">
    <source>
        <dbReference type="SAM" id="MobiDB-lite"/>
    </source>
</evidence>
<feature type="region of interest" description="Disordered" evidence="1">
    <location>
        <begin position="650"/>
        <end position="678"/>
    </location>
</feature>
<accession>T1HA48</accession>
<feature type="region of interest" description="Disordered" evidence="1">
    <location>
        <begin position="957"/>
        <end position="983"/>
    </location>
</feature>
<dbReference type="Proteomes" id="UP000015103">
    <property type="component" value="Unassembled WGS sequence"/>
</dbReference>